<name>A2IAR8_STRPY</name>
<organism evidence="3">
    <name type="scientific">Streptococcus pyogenes</name>
    <dbReference type="NCBI Taxonomy" id="1314"/>
    <lineage>
        <taxon>Bacteria</taxon>
        <taxon>Bacillati</taxon>
        <taxon>Bacillota</taxon>
        <taxon>Bacilli</taxon>
        <taxon>Lactobacillales</taxon>
        <taxon>Streptococcaceae</taxon>
        <taxon>Streptococcus</taxon>
    </lineage>
</organism>
<protein>
    <submittedName>
        <fullName evidence="3">SIC</fullName>
    </submittedName>
</protein>
<feature type="non-terminal residue" evidence="3">
    <location>
        <position position="388"/>
    </location>
</feature>
<reference evidence="3" key="1">
    <citation type="journal article" date="2007" name="J. Bacteriol.">
        <title>DRS is far less divergent than streptococcal inhibitor of complement of group A streptococcus.</title>
        <authorList>
            <person name="Sagar V."/>
            <person name="Kumar R."/>
            <person name="Ganguly N.K."/>
            <person name="Menon T."/>
            <person name="Chakraborti A."/>
        </authorList>
    </citation>
    <scope>NUCLEOTIDE SEQUENCE</scope>
    <source>
        <strain evidence="3">GAS55AC9</strain>
    </source>
</reference>
<dbReference type="EMBL" id="EF182592">
    <property type="protein sequence ID" value="ABM66439.1"/>
    <property type="molecule type" value="Genomic_DNA"/>
</dbReference>
<evidence type="ECO:0000313" key="3">
    <source>
        <dbReference type="EMBL" id="ABM66439.1"/>
    </source>
</evidence>
<dbReference type="AlphaFoldDB" id="A2IAR8"/>
<sequence>MKIRNKIKNSKTLLFTSLVAVALLGATQPISASADEASNSIYNTYMEGYDYYAYYDAYMEGYKEGLSGEPIPDALDTWPSDYKIPYLEGYLKGKEEHNKSNDKVPFKGMGNSSSIYSTYMEGYDYYAYYDAYMEGYKEGLSGEPIPDALDTWPSDYKIPYLEGYLKGKEEHNKSNDKVPFKGMGNSSSIYSTYMEGYDYYAYYDAYMEGYKEGLSGEPIPDALDTWPSDYKIPYLEGYLKGKEEHSKSNAEVPSGKNPHSPNEPRIPENNIPSPGKDIIPEPPHSEWPQRDPNFGELSFGQSSDWGRSEDTPHSPSDPRIPGSSTPSPRLPQAPANPKEDTSTLTYEKGLEDGRKAKLTNTIDYSRLSDRPDNPFPRDYVRGYFEGIK</sequence>
<feature type="region of interest" description="Disordered" evidence="1">
    <location>
        <begin position="243"/>
        <end position="353"/>
    </location>
</feature>
<feature type="signal peptide" evidence="2">
    <location>
        <begin position="1"/>
        <end position="34"/>
    </location>
</feature>
<evidence type="ECO:0000256" key="2">
    <source>
        <dbReference type="SAM" id="SignalP"/>
    </source>
</evidence>
<evidence type="ECO:0000256" key="1">
    <source>
        <dbReference type="SAM" id="MobiDB-lite"/>
    </source>
</evidence>
<accession>A2IAR8</accession>
<proteinExistence type="predicted"/>
<keyword evidence="2" id="KW-0732">Signal</keyword>
<feature type="chain" id="PRO_5002644052" evidence="2">
    <location>
        <begin position="35"/>
        <end position="388"/>
    </location>
</feature>